<name>A0A9P6NS71_9BASI</name>
<dbReference type="EMBL" id="MU167208">
    <property type="protein sequence ID" value="KAG0152456.1"/>
    <property type="molecule type" value="Genomic_DNA"/>
</dbReference>
<sequence>MYVNPPIISLRIPSDNPLTRPHSPSGTSTPLTSASIPLPHSLDFYLDPATPLLSWTLSEEERMDVGMDVVGSMGG</sequence>
<evidence type="ECO:0000256" key="1">
    <source>
        <dbReference type="SAM" id="MobiDB-lite"/>
    </source>
</evidence>
<proteinExistence type="predicted"/>
<feature type="compositionally biased region" description="Polar residues" evidence="1">
    <location>
        <begin position="22"/>
        <end position="33"/>
    </location>
</feature>
<organism evidence="2 3">
    <name type="scientific">Cronartium quercuum f. sp. fusiforme G11</name>
    <dbReference type="NCBI Taxonomy" id="708437"/>
    <lineage>
        <taxon>Eukaryota</taxon>
        <taxon>Fungi</taxon>
        <taxon>Dikarya</taxon>
        <taxon>Basidiomycota</taxon>
        <taxon>Pucciniomycotina</taxon>
        <taxon>Pucciniomycetes</taxon>
        <taxon>Pucciniales</taxon>
        <taxon>Coleosporiaceae</taxon>
        <taxon>Cronartium</taxon>
    </lineage>
</organism>
<feature type="region of interest" description="Disordered" evidence="1">
    <location>
        <begin position="11"/>
        <end position="33"/>
    </location>
</feature>
<evidence type="ECO:0000313" key="3">
    <source>
        <dbReference type="Proteomes" id="UP000886653"/>
    </source>
</evidence>
<comment type="caution">
    <text evidence="2">The sequence shown here is derived from an EMBL/GenBank/DDBJ whole genome shotgun (WGS) entry which is preliminary data.</text>
</comment>
<protein>
    <submittedName>
        <fullName evidence="2">Uncharacterized protein</fullName>
    </submittedName>
</protein>
<reference evidence="2" key="1">
    <citation type="submission" date="2013-11" db="EMBL/GenBank/DDBJ databases">
        <title>Genome sequence of the fusiform rust pathogen reveals effectors for host alternation and coevolution with pine.</title>
        <authorList>
            <consortium name="DOE Joint Genome Institute"/>
            <person name="Smith K."/>
            <person name="Pendleton A."/>
            <person name="Kubisiak T."/>
            <person name="Anderson C."/>
            <person name="Salamov A."/>
            <person name="Aerts A."/>
            <person name="Riley R."/>
            <person name="Clum A."/>
            <person name="Lindquist E."/>
            <person name="Ence D."/>
            <person name="Campbell M."/>
            <person name="Kronenberg Z."/>
            <person name="Feau N."/>
            <person name="Dhillon B."/>
            <person name="Hamelin R."/>
            <person name="Burleigh J."/>
            <person name="Smith J."/>
            <person name="Yandell M."/>
            <person name="Nelson C."/>
            <person name="Grigoriev I."/>
            <person name="Davis J."/>
        </authorList>
    </citation>
    <scope>NUCLEOTIDE SEQUENCE</scope>
    <source>
        <strain evidence="2">G11</strain>
    </source>
</reference>
<dbReference type="Proteomes" id="UP000886653">
    <property type="component" value="Unassembled WGS sequence"/>
</dbReference>
<evidence type="ECO:0000313" key="2">
    <source>
        <dbReference type="EMBL" id="KAG0152456.1"/>
    </source>
</evidence>
<accession>A0A9P6NS71</accession>
<gene>
    <name evidence="2" type="ORF">CROQUDRAFT_85551</name>
</gene>
<dbReference type="AlphaFoldDB" id="A0A9P6NS71"/>
<keyword evidence="3" id="KW-1185">Reference proteome</keyword>